<protein>
    <submittedName>
        <fullName evidence="1">Uncharacterized protein</fullName>
    </submittedName>
</protein>
<dbReference type="InterPro" id="IPR009497">
    <property type="entry name" value="Regulator_protein_PHA-1"/>
</dbReference>
<keyword evidence="2" id="KW-1185">Reference proteome</keyword>
<reference evidence="2" key="1">
    <citation type="submission" date="2011-07" db="EMBL/GenBank/DDBJ databases">
        <authorList>
            <consortium name="Caenorhabditis brenneri Sequencing and Analysis Consortium"/>
            <person name="Wilson R.K."/>
        </authorList>
    </citation>
    <scope>NUCLEOTIDE SEQUENCE [LARGE SCALE GENOMIC DNA]</scope>
    <source>
        <strain evidence="2">PB2801</strain>
    </source>
</reference>
<accession>G0N1C6</accession>
<dbReference type="eggNOG" id="ENOG502TJM2">
    <property type="taxonomic scope" value="Eukaryota"/>
</dbReference>
<dbReference type="InParanoid" id="G0N1C6"/>
<dbReference type="EMBL" id="GL379826">
    <property type="protein sequence ID" value="EGT49939.1"/>
    <property type="molecule type" value="Genomic_DNA"/>
</dbReference>
<dbReference type="Pfam" id="PF06542">
    <property type="entry name" value="PHA-1"/>
    <property type="match status" value="2"/>
</dbReference>
<organism evidence="2">
    <name type="scientific">Caenorhabditis brenneri</name>
    <name type="common">Nematode worm</name>
    <dbReference type="NCBI Taxonomy" id="135651"/>
    <lineage>
        <taxon>Eukaryota</taxon>
        <taxon>Metazoa</taxon>
        <taxon>Ecdysozoa</taxon>
        <taxon>Nematoda</taxon>
        <taxon>Chromadorea</taxon>
        <taxon>Rhabditida</taxon>
        <taxon>Rhabditina</taxon>
        <taxon>Rhabditomorpha</taxon>
        <taxon>Rhabditoidea</taxon>
        <taxon>Rhabditidae</taxon>
        <taxon>Peloderinae</taxon>
        <taxon>Caenorhabditis</taxon>
    </lineage>
</organism>
<evidence type="ECO:0000313" key="1">
    <source>
        <dbReference type="EMBL" id="EGT49939.1"/>
    </source>
</evidence>
<dbReference type="HOGENOM" id="CLU_308412_0_0_1"/>
<dbReference type="Proteomes" id="UP000008068">
    <property type="component" value="Unassembled WGS sequence"/>
</dbReference>
<gene>
    <name evidence="1" type="ORF">CAEBREN_23929</name>
</gene>
<proteinExistence type="predicted"/>
<sequence length="957" mass="112906">MESRENVDKVFSNHFILQSILSFNHDDIVRSYFEKRLVNKAFNDAWLAVVRKEYRKLEMQFNLHRSVDRENRERTGTIHFNYRKSKVKHISNFLSFLKHVGVKVEEFRIRNGSAPPADLRNKWHDEIHQLLDRKPRKLIGLEEICDGCADCLEMAKSTSEYGPIGKESSMKMESTQQSRSLIINERFLEQVANASISENCTWDDCIEKLDSLINSQISVDTLILWISEIRRKNVDETARDHRPFPVEVLKMVVKKWGVKSIRIVFQFGFMNQFLNDEWSERFTEFKFNDRELKKSFGIKMEHVEIDMSESYWCHREFWPLNPETYRPRGYVNLIVNTRKLFATRSISITKFVMTEPGLDRHQEVFSSILKVIRREKQTNLTINMQLFIVVSNFDLLNSTSLRPVDIPKEYVLPAKSSRTLCIYGTSSRATCNTYNFPMRKWIGKRFKIEEKEDGFIFNLDVYIPETILFHGLPEEKLNSNLILSYNQDDIVKSYFEKRLVNKTFNNAWLAVIRKEYRDMHLEYSLVPNGFTLEFFVNRRKINKRIIMNFLDFLKNVADVKVEELRIRNGSGALDDVNPSLLDEVLRLKEGYRRTDTRKALHDGIHGLLVEKPRKLIGMEELCGGCDKCMEMAKSTNEFGPVGYESLKKLRETKHTRSLIINERFLEQLANQSVLPHATRNECLLKLKDLINPRISVETLVLWIRETRNEERRPARRNHFPFPVELLEMIIKKWGVKSIRIVFQHGFGLDIVDDKWSGVFTKFRFTDPEFERAKGIEMEHVEIDMSESFSCHREFQSFDSESWEQKGFVNLIDNTRKLFATNSIFISKFFVPQLNLEVFSNILKMVRKGKRPNLTITMQYFIAIDSFDSTSSMDIPNEYVLPAMGSNTLCTYCRPIRHTKNIYYFPMRKWIGKRFEIEDKEEGFQFNLDTYIGEAALFHGYPEEKLDYNVKKFLEMFL</sequence>
<dbReference type="AlphaFoldDB" id="G0N1C6"/>
<evidence type="ECO:0000313" key="2">
    <source>
        <dbReference type="Proteomes" id="UP000008068"/>
    </source>
</evidence>
<name>G0N1C6_CAEBE</name>